<dbReference type="InterPro" id="IPR027417">
    <property type="entry name" value="P-loop_NTPase"/>
</dbReference>
<organism evidence="5 6">
    <name type="scientific">Fodinibacter luteus</name>
    <dbReference type="NCBI Taxonomy" id="552064"/>
    <lineage>
        <taxon>Bacteria</taxon>
        <taxon>Bacillati</taxon>
        <taxon>Actinomycetota</taxon>
        <taxon>Actinomycetes</taxon>
        <taxon>Micrococcales</taxon>
        <taxon>Intrasporangiaceae</taxon>
        <taxon>Fodinibacter (ex Wang et al. 2009)</taxon>
    </lineage>
</organism>
<dbReference type="SUPFAM" id="SSF55464">
    <property type="entry name" value="Origin of replication-binding domain, RBD-like"/>
    <property type="match status" value="1"/>
</dbReference>
<dbReference type="Pfam" id="PF13604">
    <property type="entry name" value="AAA_30"/>
    <property type="match status" value="1"/>
</dbReference>
<dbReference type="Proteomes" id="UP001500945">
    <property type="component" value="Unassembled WGS sequence"/>
</dbReference>
<accession>A0ABP8KDV1</accession>
<dbReference type="NCBIfam" id="NF041492">
    <property type="entry name" value="MobF"/>
    <property type="match status" value="1"/>
</dbReference>
<dbReference type="Gene3D" id="3.40.50.300">
    <property type="entry name" value="P-loop containing nucleotide triphosphate hydrolases"/>
    <property type="match status" value="2"/>
</dbReference>
<proteinExistence type="predicted"/>
<evidence type="ECO:0000256" key="2">
    <source>
        <dbReference type="ARBA" id="ARBA00022840"/>
    </source>
</evidence>
<dbReference type="PANTHER" id="PTHR43788">
    <property type="entry name" value="DNA2/NAM7 HELICASE FAMILY MEMBER"/>
    <property type="match status" value="1"/>
</dbReference>
<sequence length="1168" mass="125553">MHKLAAGSGYTYLTRQVAAHDRAERSQVGLAAYYEEKGESPGRWLASGIAGLDLADGDEVTEEQMKLLFGQGRHPRSQDPDAVARGWGSLGRAFPTFTATSLRQEVAAAFSEHNTSQGRRWNVPIPTEVRAGIRTEVATRAFVRTNGRAPRDETELTGFVATASTPAQTPVAGYDLTFSPVKSVSTLWAITTPEVAREVAAAHEAAVRETIGLLEREVAFTRVGKAGIRQVPVTGLVAAAFDHRDSRAGDPDLHTHVVISNKVQTLPSEGGKWLTLDGRMVFKAKVMASEHYNTRLEAELTERLGVRFTERPSPQGRRPVREIDGIDPRLIEMWSSRRVDITARQRELGAAFQADHGRAPTRIESLALAQQANLETRPDKHEPRSLCEQRDQWRCQADAVLAAGGDARHPTVTDMVAAVFGRGRDVGRGGRDASRDVLARRVVDVLESSRSTWQVWHVRAEALRQARYAGIPLSSLDEAVGDVVERVTQGLSLPVAAVRDLGEPEFLRRPDGTSVYTVHGSRTYTSAAILEAERRLLAAAERSGGYAVPEFFVDLALRRGAEAGAGLDAGQAELVKALATSGVRVQVALAPAGSGKTTAMATLAKAWRGGGGQVIGLAPTAVAAEELGQAIDTTAETVTKFLHSAAAAASNPRVAAFPPVGPRTLVVIDEAGMVGTKDLAAVVDHVLERGGSVRLVGDDQQLPAVAASGVFRDLAEQGCALGTTVRLTELHRFSDADEAAATLGIRSGDPAALDHYLAQGRVHVGDAGSAIHQAFDAWRADVAAGRVSLLLAASRDTVRELNEQARADRLAAHAAGSHREAVLADGTRASIGDVVTTRRNDRCLRGGDGSWVKNGDRWIVRDVDRNGALHVARAGRHASKFGAVLLLPADYVGQHVQLGYASTIHGAQGTTVDTTHTVVAGTESRQGLYVALSRGRHRNHLYLSDAEPVADGIALDLPADRGPREVLTRILERDDRAESATRASALEPARELAYAIQQYEDALPLLAQHVIGDMKMRALDTALERWMPGLSDQPGYPGLLGQIALRWVGGESPDEVLRQATWWQDRADPLASEDPAAELARSVSRYGPEPEMISPKLWLSAAPDSLRRHPDVGPYIDRLSDAIHVAFVAANNATAQRGPTSNEHTSARHRLDRQPPQSPGRRAPGFGR</sequence>
<dbReference type="InterPro" id="IPR050534">
    <property type="entry name" value="Coronavir_polyprotein_1ab"/>
</dbReference>
<evidence type="ECO:0000256" key="1">
    <source>
        <dbReference type="ARBA" id="ARBA00022741"/>
    </source>
</evidence>
<dbReference type="Gene3D" id="2.30.30.940">
    <property type="match status" value="1"/>
</dbReference>
<comment type="caution">
    <text evidence="5">The sequence shown here is derived from an EMBL/GenBank/DDBJ whole genome shotgun (WGS) entry which is preliminary data.</text>
</comment>
<gene>
    <name evidence="5" type="ORF">GCM10023168_18220</name>
</gene>
<feature type="domain" description="TrwC relaxase" evidence="4">
    <location>
        <begin position="6"/>
        <end position="399"/>
    </location>
</feature>
<keyword evidence="1" id="KW-0547">Nucleotide-binding</keyword>
<protein>
    <recommendedName>
        <fullName evidence="4">TrwC relaxase domain-containing protein</fullName>
    </recommendedName>
</protein>
<keyword evidence="6" id="KW-1185">Reference proteome</keyword>
<dbReference type="Pfam" id="PF08751">
    <property type="entry name" value="TrwC"/>
    <property type="match status" value="1"/>
</dbReference>
<feature type="compositionally biased region" description="Polar residues" evidence="3">
    <location>
        <begin position="1133"/>
        <end position="1144"/>
    </location>
</feature>
<dbReference type="CDD" id="cd18809">
    <property type="entry name" value="SF1_C_RecD"/>
    <property type="match status" value="1"/>
</dbReference>
<evidence type="ECO:0000313" key="5">
    <source>
        <dbReference type="EMBL" id="GAA4404965.1"/>
    </source>
</evidence>
<reference evidence="6" key="1">
    <citation type="journal article" date="2019" name="Int. J. Syst. Evol. Microbiol.">
        <title>The Global Catalogue of Microorganisms (GCM) 10K type strain sequencing project: providing services to taxonomists for standard genome sequencing and annotation.</title>
        <authorList>
            <consortium name="The Broad Institute Genomics Platform"/>
            <consortium name="The Broad Institute Genome Sequencing Center for Infectious Disease"/>
            <person name="Wu L."/>
            <person name="Ma J."/>
        </authorList>
    </citation>
    <scope>NUCLEOTIDE SEQUENCE [LARGE SCALE GENOMIC DNA]</scope>
    <source>
        <strain evidence="6">JCM 17809</strain>
    </source>
</reference>
<feature type="region of interest" description="Disordered" evidence="3">
    <location>
        <begin position="1133"/>
        <end position="1168"/>
    </location>
</feature>
<evidence type="ECO:0000259" key="4">
    <source>
        <dbReference type="Pfam" id="PF08751"/>
    </source>
</evidence>
<dbReference type="SUPFAM" id="SSF52540">
    <property type="entry name" value="P-loop containing nucleoside triphosphate hydrolases"/>
    <property type="match status" value="2"/>
</dbReference>
<dbReference type="EMBL" id="BAABGM010000011">
    <property type="protein sequence ID" value="GAA4404965.1"/>
    <property type="molecule type" value="Genomic_DNA"/>
</dbReference>
<dbReference type="CDD" id="cd17933">
    <property type="entry name" value="DEXSc_RecD-like"/>
    <property type="match status" value="1"/>
</dbReference>
<dbReference type="PANTHER" id="PTHR43788:SF6">
    <property type="entry name" value="DNA HELICASE B"/>
    <property type="match status" value="1"/>
</dbReference>
<dbReference type="InterPro" id="IPR014862">
    <property type="entry name" value="TrwC"/>
</dbReference>
<evidence type="ECO:0000313" key="6">
    <source>
        <dbReference type="Proteomes" id="UP001500945"/>
    </source>
</evidence>
<name>A0ABP8KDV1_9MICO</name>
<keyword evidence="2" id="KW-0067">ATP-binding</keyword>
<evidence type="ECO:0000256" key="3">
    <source>
        <dbReference type="SAM" id="MobiDB-lite"/>
    </source>
</evidence>